<evidence type="ECO:0000256" key="3">
    <source>
        <dbReference type="ARBA" id="ARBA00022475"/>
    </source>
</evidence>
<feature type="transmembrane region" description="Helical" evidence="10">
    <location>
        <begin position="192"/>
        <end position="212"/>
    </location>
</feature>
<feature type="transmembrane region" description="Helical" evidence="10">
    <location>
        <begin position="409"/>
        <end position="429"/>
    </location>
</feature>
<evidence type="ECO:0000313" key="11">
    <source>
        <dbReference type="EMBL" id="TDT71788.1"/>
    </source>
</evidence>
<dbReference type="InterPro" id="IPR003445">
    <property type="entry name" value="Cat_transpt"/>
</dbReference>
<keyword evidence="3" id="KW-1003">Cell membrane</keyword>
<keyword evidence="12" id="KW-1185">Reference proteome</keyword>
<keyword evidence="5 10" id="KW-0812">Transmembrane</keyword>
<comment type="subcellular location">
    <subcellularLocation>
        <location evidence="1">Cell membrane</location>
        <topology evidence="1">Multi-pass membrane protein</topology>
    </subcellularLocation>
</comment>
<dbReference type="InterPro" id="IPR004772">
    <property type="entry name" value="TrkH"/>
</dbReference>
<evidence type="ECO:0000256" key="5">
    <source>
        <dbReference type="ARBA" id="ARBA00022692"/>
    </source>
</evidence>
<sequence length="448" mass="49208">MYKKKINKIKSSMTPSEILILSFIIIITIGTILLSLPVAKLDKSAGVFTALFTATSAVSVTGLSVVDISKTYSYFGKTVILILIQLGGLGIMTFSSILALLIGRKISYEEKKILKEDLNQEALGGIIRFVRKIIYIVLSIETIGAIFLFLSFIKIMPLKKAIYFSIFHSVSAFCNAGFSLFSTGLEGFYGDININLVISFLIILGGIGFAVIDSLIQYIRTKKAKFNLTSKLALIITGILIIVGSITFFIFERKNNLTIGNMSLFNKIIASFFQSVTTRTAGFNTVSMSNLKPATIFMMLIFMMIGASPGSTGGGIKTTTFGVLVFYIIGIVKGQKDINISNRRISWEILNRALVIFAISIIYVLFIIFLILMIEEKDFMKIIFEVVSAFGTVGLSMGITADLSLASKILIIITMLIGRVGPLTFALALGERAKRISYRYPKENILVG</sequence>
<accession>A0AA46I5Z3</accession>
<comment type="caution">
    <text evidence="11">The sequence shown here is derived from an EMBL/GenBank/DDBJ whole genome shotgun (WGS) entry which is preliminary data.</text>
</comment>
<name>A0AA46I5Z3_9FUSO</name>
<organism evidence="11 12">
    <name type="scientific">Hypnocyclicus thermotrophus</name>
    <dbReference type="NCBI Taxonomy" id="1627895"/>
    <lineage>
        <taxon>Bacteria</taxon>
        <taxon>Fusobacteriati</taxon>
        <taxon>Fusobacteriota</taxon>
        <taxon>Fusobacteriia</taxon>
        <taxon>Fusobacteriales</taxon>
        <taxon>Fusobacteriaceae</taxon>
        <taxon>Hypnocyclicus</taxon>
    </lineage>
</organism>
<feature type="transmembrane region" description="Helical" evidence="10">
    <location>
        <begin position="353"/>
        <end position="374"/>
    </location>
</feature>
<keyword evidence="8" id="KW-0406">Ion transport</keyword>
<keyword evidence="7 10" id="KW-1133">Transmembrane helix</keyword>
<dbReference type="EMBL" id="SOBG01000002">
    <property type="protein sequence ID" value="TDT71788.1"/>
    <property type="molecule type" value="Genomic_DNA"/>
</dbReference>
<dbReference type="Pfam" id="PF02386">
    <property type="entry name" value="TrkH"/>
    <property type="match status" value="1"/>
</dbReference>
<keyword evidence="6" id="KW-0630">Potassium</keyword>
<feature type="transmembrane region" description="Helical" evidence="10">
    <location>
        <begin position="314"/>
        <end position="332"/>
    </location>
</feature>
<evidence type="ECO:0000256" key="7">
    <source>
        <dbReference type="ARBA" id="ARBA00022989"/>
    </source>
</evidence>
<feature type="transmembrane region" description="Helical" evidence="10">
    <location>
        <begin position="133"/>
        <end position="150"/>
    </location>
</feature>
<feature type="transmembrane region" description="Helical" evidence="10">
    <location>
        <begin position="20"/>
        <end position="39"/>
    </location>
</feature>
<feature type="transmembrane region" description="Helical" evidence="10">
    <location>
        <begin position="162"/>
        <end position="180"/>
    </location>
</feature>
<dbReference type="PANTHER" id="PTHR32024:SF1">
    <property type="entry name" value="KTR SYSTEM POTASSIUM UPTAKE PROTEIN B"/>
    <property type="match status" value="1"/>
</dbReference>
<dbReference type="NCBIfam" id="TIGR00933">
    <property type="entry name" value="2a38"/>
    <property type="match status" value="1"/>
</dbReference>
<feature type="transmembrane region" description="Helical" evidence="10">
    <location>
        <begin position="78"/>
        <end position="102"/>
    </location>
</feature>
<evidence type="ECO:0000256" key="10">
    <source>
        <dbReference type="SAM" id="Phobius"/>
    </source>
</evidence>
<dbReference type="RefSeq" id="WP_134112384.1">
    <property type="nucleotide sequence ID" value="NZ_SOBG01000002.1"/>
</dbReference>
<dbReference type="PANTHER" id="PTHR32024">
    <property type="entry name" value="TRK SYSTEM POTASSIUM UPTAKE PROTEIN TRKG-RELATED"/>
    <property type="match status" value="1"/>
</dbReference>
<evidence type="ECO:0000256" key="4">
    <source>
        <dbReference type="ARBA" id="ARBA00022538"/>
    </source>
</evidence>
<evidence type="ECO:0000256" key="1">
    <source>
        <dbReference type="ARBA" id="ARBA00004651"/>
    </source>
</evidence>
<dbReference type="AlphaFoldDB" id="A0AA46I5Z3"/>
<dbReference type="GO" id="GO:0015379">
    <property type="term" value="F:potassium:chloride symporter activity"/>
    <property type="evidence" value="ECO:0007669"/>
    <property type="project" value="InterPro"/>
</dbReference>
<evidence type="ECO:0000256" key="9">
    <source>
        <dbReference type="ARBA" id="ARBA00023136"/>
    </source>
</evidence>
<feature type="transmembrane region" description="Helical" evidence="10">
    <location>
        <begin position="45"/>
        <end position="66"/>
    </location>
</feature>
<dbReference type="GO" id="GO:0005886">
    <property type="term" value="C:plasma membrane"/>
    <property type="evidence" value="ECO:0007669"/>
    <property type="project" value="UniProtKB-SubCell"/>
</dbReference>
<reference evidence="11 12" key="1">
    <citation type="submission" date="2019-03" db="EMBL/GenBank/DDBJ databases">
        <title>Genomic Encyclopedia of Type Strains, Phase IV (KMG-IV): sequencing the most valuable type-strain genomes for metagenomic binning, comparative biology and taxonomic classification.</title>
        <authorList>
            <person name="Goeker M."/>
        </authorList>
    </citation>
    <scope>NUCLEOTIDE SEQUENCE [LARGE SCALE GENOMIC DNA]</scope>
    <source>
        <strain evidence="11 12">DSM 100055</strain>
    </source>
</reference>
<dbReference type="Proteomes" id="UP000294678">
    <property type="component" value="Unassembled WGS sequence"/>
</dbReference>
<evidence type="ECO:0000256" key="6">
    <source>
        <dbReference type="ARBA" id="ARBA00022958"/>
    </source>
</evidence>
<protein>
    <submittedName>
        <fullName evidence="11">Trk system potassium uptake protein TrkH</fullName>
    </submittedName>
</protein>
<proteinExistence type="predicted"/>
<evidence type="ECO:0000256" key="2">
    <source>
        <dbReference type="ARBA" id="ARBA00022448"/>
    </source>
</evidence>
<evidence type="ECO:0000313" key="12">
    <source>
        <dbReference type="Proteomes" id="UP000294678"/>
    </source>
</evidence>
<keyword evidence="4" id="KW-0633">Potassium transport</keyword>
<keyword evidence="2" id="KW-0813">Transport</keyword>
<feature type="transmembrane region" description="Helical" evidence="10">
    <location>
        <begin position="232"/>
        <end position="251"/>
    </location>
</feature>
<keyword evidence="9 10" id="KW-0472">Membrane</keyword>
<gene>
    <name evidence="11" type="ORF">EV215_0472</name>
</gene>
<evidence type="ECO:0000256" key="8">
    <source>
        <dbReference type="ARBA" id="ARBA00023065"/>
    </source>
</evidence>